<dbReference type="RefSeq" id="WP_214390621.1">
    <property type="nucleotide sequence ID" value="NZ_CP092364.2"/>
</dbReference>
<evidence type="ECO:0000313" key="3">
    <source>
        <dbReference type="Proteomes" id="UP000696413"/>
    </source>
</evidence>
<dbReference type="Proteomes" id="UP000696413">
    <property type="component" value="Unassembled WGS sequence"/>
</dbReference>
<gene>
    <name evidence="2" type="ORF">KL859_33210</name>
</gene>
<proteinExistence type="predicted"/>
<sequence>MHSHILVVAGPGRPPRIEAKGGLAGRRTRPDTVHLVSTAATPLGGDTLRVRVIVEAGARLRLRTVAATLVLPGAQTTQSEAHWDIEAAGELDVDPRPTVVAGGSAHRTETRLRFDDSARVRIREQIQIGRTGETSGFWSGSLHADLGGTPLLRHRIELGAGALGDDELAAPRACISELRYPEPSFDAPGQLVLSLARGGSLATWQGDRLPAD</sequence>
<keyword evidence="3" id="KW-1185">Reference proteome</keyword>
<dbReference type="InterPro" id="IPR002669">
    <property type="entry name" value="UreD"/>
</dbReference>
<protein>
    <submittedName>
        <fullName evidence="2">Urease accessory protein UreD</fullName>
    </submittedName>
</protein>
<reference evidence="2 3" key="1">
    <citation type="submission" date="2021-05" db="EMBL/GenBank/DDBJ databases">
        <title>Draft Genome Sequences of Clinical Respiratory Isolates of Mycobacterium goodii Recovered in Ireland.</title>
        <authorList>
            <person name="Flanagan P.R."/>
            <person name="Mok S."/>
            <person name="Roycroft E."/>
            <person name="Rogers T.R."/>
            <person name="Fitzgibbon M."/>
        </authorList>
    </citation>
    <scope>NUCLEOTIDE SEQUENCE [LARGE SCALE GENOMIC DNA]</scope>
    <source>
        <strain evidence="2 3">14IE55</strain>
    </source>
</reference>
<evidence type="ECO:0000256" key="1">
    <source>
        <dbReference type="ARBA" id="ARBA00023186"/>
    </source>
</evidence>
<organism evidence="2 3">
    <name type="scientific">Mycolicibacterium goodii</name>
    <name type="common">Mycobacterium goodii</name>
    <dbReference type="NCBI Taxonomy" id="134601"/>
    <lineage>
        <taxon>Bacteria</taxon>
        <taxon>Bacillati</taxon>
        <taxon>Actinomycetota</taxon>
        <taxon>Actinomycetes</taxon>
        <taxon>Mycobacteriales</taxon>
        <taxon>Mycobacteriaceae</taxon>
        <taxon>Mycolicibacterium</taxon>
    </lineage>
</organism>
<name>A0ABS6HYH6_MYCGD</name>
<comment type="caution">
    <text evidence="2">The sequence shown here is derived from an EMBL/GenBank/DDBJ whole genome shotgun (WGS) entry which is preliminary data.</text>
</comment>
<accession>A0ABS6HYH6</accession>
<keyword evidence="1" id="KW-0143">Chaperone</keyword>
<evidence type="ECO:0000313" key="2">
    <source>
        <dbReference type="EMBL" id="MBU8827712.1"/>
    </source>
</evidence>
<dbReference type="Pfam" id="PF01774">
    <property type="entry name" value="UreD"/>
    <property type="match status" value="1"/>
</dbReference>
<dbReference type="EMBL" id="JAHBOM010000053">
    <property type="protein sequence ID" value="MBU8827712.1"/>
    <property type="molecule type" value="Genomic_DNA"/>
</dbReference>